<keyword evidence="2" id="KW-1185">Reference proteome</keyword>
<evidence type="ECO:0000313" key="2">
    <source>
        <dbReference type="Proteomes" id="UP000606786"/>
    </source>
</evidence>
<proteinExistence type="predicted"/>
<protein>
    <submittedName>
        <fullName evidence="1">(Mediterranean fruit fly) hypothetical protein</fullName>
    </submittedName>
</protein>
<sequence>YPFYHEIKLKGYCGGPMYIVMLPFSTKVSSSSLQNAHRKVEAEKKAACWSIRY</sequence>
<reference evidence="1" key="1">
    <citation type="submission" date="2020-11" db="EMBL/GenBank/DDBJ databases">
        <authorList>
            <person name="Whitehead M."/>
        </authorList>
    </citation>
    <scope>NUCLEOTIDE SEQUENCE</scope>
    <source>
        <strain evidence="1">EGII</strain>
    </source>
</reference>
<dbReference type="EMBL" id="CAJHJT010000012">
    <property type="protein sequence ID" value="CAD6998831.1"/>
    <property type="molecule type" value="Genomic_DNA"/>
</dbReference>
<organism evidence="1 2">
    <name type="scientific">Ceratitis capitata</name>
    <name type="common">Mediterranean fruit fly</name>
    <name type="synonym">Tephritis capitata</name>
    <dbReference type="NCBI Taxonomy" id="7213"/>
    <lineage>
        <taxon>Eukaryota</taxon>
        <taxon>Metazoa</taxon>
        <taxon>Ecdysozoa</taxon>
        <taxon>Arthropoda</taxon>
        <taxon>Hexapoda</taxon>
        <taxon>Insecta</taxon>
        <taxon>Pterygota</taxon>
        <taxon>Neoptera</taxon>
        <taxon>Endopterygota</taxon>
        <taxon>Diptera</taxon>
        <taxon>Brachycera</taxon>
        <taxon>Muscomorpha</taxon>
        <taxon>Tephritoidea</taxon>
        <taxon>Tephritidae</taxon>
        <taxon>Ceratitis</taxon>
        <taxon>Ceratitis</taxon>
    </lineage>
</organism>
<feature type="non-terminal residue" evidence="1">
    <location>
        <position position="1"/>
    </location>
</feature>
<comment type="caution">
    <text evidence="1">The sequence shown here is derived from an EMBL/GenBank/DDBJ whole genome shotgun (WGS) entry which is preliminary data.</text>
</comment>
<accession>A0A811UJ86</accession>
<gene>
    <name evidence="1" type="ORF">CCAP1982_LOCUS7380</name>
</gene>
<dbReference type="Proteomes" id="UP000606786">
    <property type="component" value="Unassembled WGS sequence"/>
</dbReference>
<name>A0A811UJ86_CERCA</name>
<dbReference type="AlphaFoldDB" id="A0A811UJ86"/>
<evidence type="ECO:0000313" key="1">
    <source>
        <dbReference type="EMBL" id="CAD6998831.1"/>
    </source>
</evidence>